<accession>A0A1I7WGF9</accession>
<keyword evidence="1" id="KW-1185">Reference proteome</keyword>
<dbReference type="WBParaSite" id="Hba_04042">
    <property type="protein sequence ID" value="Hba_04042"/>
    <property type="gene ID" value="Hba_04042"/>
</dbReference>
<dbReference type="Proteomes" id="UP000095283">
    <property type="component" value="Unplaced"/>
</dbReference>
<reference evidence="2" key="1">
    <citation type="submission" date="2016-11" db="UniProtKB">
        <authorList>
            <consortium name="WormBaseParasite"/>
        </authorList>
    </citation>
    <scope>IDENTIFICATION</scope>
</reference>
<sequence length="25" mass="2783">MAELVECFPTFQAVLLLKKTAGDEE</sequence>
<evidence type="ECO:0000313" key="1">
    <source>
        <dbReference type="Proteomes" id="UP000095283"/>
    </source>
</evidence>
<protein>
    <submittedName>
        <fullName evidence="2">Uncharacterized protein</fullName>
    </submittedName>
</protein>
<name>A0A1I7WGF9_HETBA</name>
<organism evidence="1 2">
    <name type="scientific">Heterorhabditis bacteriophora</name>
    <name type="common">Entomopathogenic nematode worm</name>
    <dbReference type="NCBI Taxonomy" id="37862"/>
    <lineage>
        <taxon>Eukaryota</taxon>
        <taxon>Metazoa</taxon>
        <taxon>Ecdysozoa</taxon>
        <taxon>Nematoda</taxon>
        <taxon>Chromadorea</taxon>
        <taxon>Rhabditida</taxon>
        <taxon>Rhabditina</taxon>
        <taxon>Rhabditomorpha</taxon>
        <taxon>Strongyloidea</taxon>
        <taxon>Heterorhabditidae</taxon>
        <taxon>Heterorhabditis</taxon>
    </lineage>
</organism>
<evidence type="ECO:0000313" key="2">
    <source>
        <dbReference type="WBParaSite" id="Hba_04042"/>
    </source>
</evidence>
<proteinExistence type="predicted"/>
<dbReference type="AlphaFoldDB" id="A0A1I7WGF9"/>